<dbReference type="InterPro" id="IPR052735">
    <property type="entry name" value="NAD_biosynth-regulator"/>
</dbReference>
<dbReference type="Pfam" id="PF13521">
    <property type="entry name" value="AAA_28"/>
    <property type="match status" value="1"/>
</dbReference>
<comment type="caution">
    <text evidence="2">The sequence shown here is derived from an EMBL/GenBank/DDBJ whole genome shotgun (WGS) entry which is preliminary data.</text>
</comment>
<dbReference type="InterPro" id="IPR027417">
    <property type="entry name" value="P-loop_NTPase"/>
</dbReference>
<proteinExistence type="predicted"/>
<dbReference type="AlphaFoldDB" id="A0A2G0CIC5"/>
<dbReference type="RefSeq" id="WP_099104711.1">
    <property type="nucleotide sequence ID" value="NZ_JAATJF010000001.1"/>
</dbReference>
<dbReference type="Proteomes" id="UP000226437">
    <property type="component" value="Unassembled WGS sequence"/>
</dbReference>
<feature type="domain" description="NadR/Ttd14 AAA" evidence="1">
    <location>
        <begin position="2"/>
        <end position="141"/>
    </location>
</feature>
<evidence type="ECO:0000313" key="2">
    <source>
        <dbReference type="EMBL" id="PHK99732.1"/>
    </source>
</evidence>
<gene>
    <name evidence="2" type="ORF">CGL56_01390</name>
</gene>
<evidence type="ECO:0000313" key="3">
    <source>
        <dbReference type="Proteomes" id="UP000226437"/>
    </source>
</evidence>
<reference evidence="2 3" key="1">
    <citation type="submission" date="2017-10" db="EMBL/GenBank/DDBJ databases">
        <title>The draft genome sequence of Lewinella marina KCTC 32374.</title>
        <authorList>
            <person name="Wang K."/>
        </authorList>
    </citation>
    <scope>NUCLEOTIDE SEQUENCE [LARGE SCALE GENOMIC DNA]</scope>
    <source>
        <strain evidence="2 3">MKG-38</strain>
    </source>
</reference>
<dbReference type="SUPFAM" id="SSF52540">
    <property type="entry name" value="P-loop containing nucleoside triphosphate hydrolases"/>
    <property type="match status" value="1"/>
</dbReference>
<keyword evidence="3" id="KW-1185">Reference proteome</keyword>
<organism evidence="2 3">
    <name type="scientific">Neolewinella marina</name>
    <dbReference type="NCBI Taxonomy" id="438751"/>
    <lineage>
        <taxon>Bacteria</taxon>
        <taxon>Pseudomonadati</taxon>
        <taxon>Bacteroidota</taxon>
        <taxon>Saprospiria</taxon>
        <taxon>Saprospirales</taxon>
        <taxon>Lewinellaceae</taxon>
        <taxon>Neolewinella</taxon>
    </lineage>
</organism>
<accession>A0A2G0CIC5</accession>
<dbReference type="PANTHER" id="PTHR37512:SF1">
    <property type="entry name" value="NADR_TTD14 AAA DOMAIN-CONTAINING PROTEIN"/>
    <property type="match status" value="1"/>
</dbReference>
<dbReference type="EMBL" id="PDLO01000001">
    <property type="protein sequence ID" value="PHK99732.1"/>
    <property type="molecule type" value="Genomic_DNA"/>
</dbReference>
<protein>
    <submittedName>
        <fullName evidence="2">ATPase</fullName>
    </submittedName>
</protein>
<dbReference type="InterPro" id="IPR038727">
    <property type="entry name" value="NadR/Ttd14_AAA_dom"/>
</dbReference>
<dbReference type="PANTHER" id="PTHR37512">
    <property type="entry name" value="TRIFUNCTIONAL NAD BIOSYNTHESIS/REGULATOR PROTEIN NADR"/>
    <property type="match status" value="1"/>
</dbReference>
<name>A0A2G0CIC5_9BACT</name>
<dbReference type="Gene3D" id="3.40.50.300">
    <property type="entry name" value="P-loop containing nucleotide triphosphate hydrolases"/>
    <property type="match status" value="1"/>
</dbReference>
<dbReference type="OrthoDB" id="9151999at2"/>
<sequence>MRILVTGPESSGKSTLSRQLAWALDGIFVAEQARHYLQELPRPYTAEDLPRIWRRQRRAEEEALATGASFLVCDTGPEVIRVWSEVKYGYCDPVVLSAARQRTYDLTLLCRPDLPWSYDPLREHPDARDRMKIHQRYRQYLPGAVEIRGDNRLTQALHAVFFSLGHPPLNRKWTPDAAAARPLPRGG</sequence>
<evidence type="ECO:0000259" key="1">
    <source>
        <dbReference type="Pfam" id="PF13521"/>
    </source>
</evidence>